<feature type="site" description="Lowers pKa of active site Cys" evidence="5 9">
    <location>
        <position position="149"/>
    </location>
</feature>
<dbReference type="Proteomes" id="UP000219467">
    <property type="component" value="Unassembled WGS sequence"/>
</dbReference>
<keyword evidence="2 5" id="KW-0808">Transferase</keyword>
<dbReference type="SUPFAM" id="SSF55681">
    <property type="entry name" value="Class II aaRS and biotin synthetases"/>
    <property type="match status" value="1"/>
</dbReference>
<dbReference type="PIRSF" id="PIRSF016262">
    <property type="entry name" value="LPLase"/>
    <property type="match status" value="1"/>
</dbReference>
<keyword evidence="5" id="KW-0963">Cytoplasm</keyword>
<feature type="binding site" evidence="5 8">
    <location>
        <begin position="165"/>
        <end position="167"/>
    </location>
    <ligand>
        <name>substrate</name>
    </ligand>
</feature>
<keyword evidence="3 5" id="KW-0012">Acyltransferase</keyword>
<dbReference type="CDD" id="cd16444">
    <property type="entry name" value="LipB"/>
    <property type="match status" value="1"/>
</dbReference>
<proteinExistence type="inferred from homology"/>
<dbReference type="Pfam" id="PF21948">
    <property type="entry name" value="LplA-B_cat"/>
    <property type="match status" value="1"/>
</dbReference>
<comment type="subcellular location">
    <subcellularLocation>
        <location evidence="5">Cytoplasm</location>
    </subcellularLocation>
</comment>
<dbReference type="EMBL" id="OAOQ01000003">
    <property type="protein sequence ID" value="SNX69078.1"/>
    <property type="molecule type" value="Genomic_DNA"/>
</dbReference>
<comment type="function">
    <text evidence="4 5 6">Catalyzes the transfer of endogenously produced octanoic acid from octanoyl-acyl-carrier-protein onto the lipoyl domains of lipoate-dependent enzymes. Lipoyl-ACP can also act as a substrate although octanoyl-ACP is likely to be the physiological substrate.</text>
</comment>
<evidence type="ECO:0000256" key="4">
    <source>
        <dbReference type="ARBA" id="ARBA00024732"/>
    </source>
</evidence>
<dbReference type="NCBIfam" id="TIGR00214">
    <property type="entry name" value="lipB"/>
    <property type="match status" value="1"/>
</dbReference>
<feature type="binding site" evidence="5 8">
    <location>
        <begin position="152"/>
        <end position="154"/>
    </location>
    <ligand>
        <name>substrate</name>
    </ligand>
</feature>
<dbReference type="RefSeq" id="WP_097029542.1">
    <property type="nucleotide sequence ID" value="NZ_OAOQ01000003.1"/>
</dbReference>
<evidence type="ECO:0000256" key="2">
    <source>
        <dbReference type="ARBA" id="ARBA00022679"/>
    </source>
</evidence>
<dbReference type="PANTHER" id="PTHR10993">
    <property type="entry name" value="OCTANOYLTRANSFERASE"/>
    <property type="match status" value="1"/>
</dbReference>
<accession>A0A285CPU8</accession>
<dbReference type="PROSITE" id="PS51733">
    <property type="entry name" value="BPL_LPL_CATALYTIC"/>
    <property type="match status" value="1"/>
</dbReference>
<keyword evidence="12" id="KW-1185">Reference proteome</keyword>
<dbReference type="InterPro" id="IPR020605">
    <property type="entry name" value="Octanoyltransferase_CS"/>
</dbReference>
<evidence type="ECO:0000313" key="12">
    <source>
        <dbReference type="Proteomes" id="UP000219467"/>
    </source>
</evidence>
<dbReference type="UniPathway" id="UPA00538">
    <property type="reaction ID" value="UER00592"/>
</dbReference>
<evidence type="ECO:0000259" key="10">
    <source>
        <dbReference type="PROSITE" id="PS51733"/>
    </source>
</evidence>
<comment type="miscellaneous">
    <text evidence="5">In the reaction, the free carboxyl group of octanoic acid is attached via an amide linkage to the epsilon-amino group of a specific lysine residue of lipoyl domains of lipoate-dependent enzymes.</text>
</comment>
<evidence type="ECO:0000256" key="6">
    <source>
        <dbReference type="PIRNR" id="PIRNR016262"/>
    </source>
</evidence>
<feature type="binding site" evidence="5 8">
    <location>
        <begin position="72"/>
        <end position="79"/>
    </location>
    <ligand>
        <name>substrate</name>
    </ligand>
</feature>
<evidence type="ECO:0000256" key="5">
    <source>
        <dbReference type="HAMAP-Rule" id="MF_00013"/>
    </source>
</evidence>
<dbReference type="OrthoDB" id="9787061at2"/>
<gene>
    <name evidence="5" type="primary">lipB</name>
    <name evidence="11" type="ORF">SAMN05878503_10364</name>
</gene>
<sequence length="219" mass="24096">MTNPVEWSVLPGLQPYAETLAAMETRAAAIRTGTAAEAVWLLEHPPLYTAGTSARAEDLVAPDRFPVHVAGRGGQYTYHGPGQRVAYVMLDVDRRGRDVRRFVAALEDWVIDTLAQFNVKGERRAGRVGVWVVRPDRPANPDGTPREDKIAAIGVKLRRWVSFHGISINVEPDLSHFDGIVPCGIREHGVTSLVDLGLPVTMADLDAALMQCFPRHFPD</sequence>
<comment type="catalytic activity">
    <reaction evidence="5 6">
        <text>octanoyl-[ACP] + L-lysyl-[protein] = N(6)-octanoyl-L-lysyl-[protein] + holo-[ACP] + H(+)</text>
        <dbReference type="Rhea" id="RHEA:17665"/>
        <dbReference type="Rhea" id="RHEA-COMP:9636"/>
        <dbReference type="Rhea" id="RHEA-COMP:9685"/>
        <dbReference type="Rhea" id="RHEA-COMP:9752"/>
        <dbReference type="Rhea" id="RHEA-COMP:9928"/>
        <dbReference type="ChEBI" id="CHEBI:15378"/>
        <dbReference type="ChEBI" id="CHEBI:29969"/>
        <dbReference type="ChEBI" id="CHEBI:64479"/>
        <dbReference type="ChEBI" id="CHEBI:78463"/>
        <dbReference type="ChEBI" id="CHEBI:78809"/>
        <dbReference type="EC" id="2.3.1.181"/>
    </reaction>
</comment>
<dbReference type="AlphaFoldDB" id="A0A285CPU8"/>
<dbReference type="PANTHER" id="PTHR10993:SF7">
    <property type="entry name" value="LIPOYLTRANSFERASE 2, MITOCHONDRIAL-RELATED"/>
    <property type="match status" value="1"/>
</dbReference>
<dbReference type="GO" id="GO:0033819">
    <property type="term" value="F:lipoyl(octanoyl) transferase activity"/>
    <property type="evidence" value="ECO:0007669"/>
    <property type="project" value="UniProtKB-EC"/>
</dbReference>
<evidence type="ECO:0000313" key="11">
    <source>
        <dbReference type="EMBL" id="SNX69078.1"/>
    </source>
</evidence>
<dbReference type="PROSITE" id="PS01313">
    <property type="entry name" value="LIPB"/>
    <property type="match status" value="1"/>
</dbReference>
<evidence type="ECO:0000256" key="7">
    <source>
        <dbReference type="PIRSR" id="PIRSR016262-1"/>
    </source>
</evidence>
<dbReference type="Gene3D" id="3.30.930.10">
    <property type="entry name" value="Bira Bifunctional Protein, Domain 2"/>
    <property type="match status" value="1"/>
</dbReference>
<comment type="pathway">
    <text evidence="1 5 6">Protein modification; protein lipoylation via endogenous pathway; protein N(6)-(lipoyl)lysine from octanoyl-[acyl-carrier-protein]: step 1/2.</text>
</comment>
<feature type="domain" description="BPL/LPL catalytic" evidence="10">
    <location>
        <begin position="33"/>
        <end position="219"/>
    </location>
</feature>
<dbReference type="HAMAP" id="MF_00013">
    <property type="entry name" value="LipB"/>
    <property type="match status" value="1"/>
</dbReference>
<dbReference type="InterPro" id="IPR045864">
    <property type="entry name" value="aa-tRNA-synth_II/BPL/LPL"/>
</dbReference>
<dbReference type="InterPro" id="IPR000544">
    <property type="entry name" value="Octanoyltransferase"/>
</dbReference>
<comment type="similarity">
    <text evidence="5 6">Belongs to the LipB family.</text>
</comment>
<dbReference type="GO" id="GO:0009249">
    <property type="term" value="P:protein lipoylation"/>
    <property type="evidence" value="ECO:0007669"/>
    <property type="project" value="InterPro"/>
</dbReference>
<feature type="active site" description="Acyl-thioester intermediate" evidence="5 7">
    <location>
        <position position="183"/>
    </location>
</feature>
<evidence type="ECO:0000256" key="8">
    <source>
        <dbReference type="PIRSR" id="PIRSR016262-2"/>
    </source>
</evidence>
<evidence type="ECO:0000256" key="9">
    <source>
        <dbReference type="PIRSR" id="PIRSR016262-3"/>
    </source>
</evidence>
<organism evidence="11 12">
    <name type="scientific">Cereibacter ovatus</name>
    <dbReference type="NCBI Taxonomy" id="439529"/>
    <lineage>
        <taxon>Bacteria</taxon>
        <taxon>Pseudomonadati</taxon>
        <taxon>Pseudomonadota</taxon>
        <taxon>Alphaproteobacteria</taxon>
        <taxon>Rhodobacterales</taxon>
        <taxon>Paracoccaceae</taxon>
        <taxon>Cereibacter</taxon>
    </lineage>
</organism>
<protein>
    <recommendedName>
        <fullName evidence="5 6">Octanoyltransferase</fullName>
        <ecNumber evidence="5 6">2.3.1.181</ecNumber>
    </recommendedName>
    <alternativeName>
        <fullName evidence="5">Lipoate-protein ligase B</fullName>
    </alternativeName>
    <alternativeName>
        <fullName evidence="5">Lipoyl/octanoyl transferase</fullName>
    </alternativeName>
    <alternativeName>
        <fullName evidence="5">Octanoyl-[acyl-carrier-protein]-protein N-octanoyltransferase</fullName>
    </alternativeName>
</protein>
<name>A0A285CPU8_9RHOB</name>
<evidence type="ECO:0000256" key="3">
    <source>
        <dbReference type="ARBA" id="ARBA00023315"/>
    </source>
</evidence>
<dbReference type="GO" id="GO:0005737">
    <property type="term" value="C:cytoplasm"/>
    <property type="evidence" value="ECO:0007669"/>
    <property type="project" value="UniProtKB-SubCell"/>
</dbReference>
<dbReference type="EC" id="2.3.1.181" evidence="5 6"/>
<reference evidence="12" key="1">
    <citation type="submission" date="2017-08" db="EMBL/GenBank/DDBJ databases">
        <authorList>
            <person name="Varghese N."/>
            <person name="Submissions S."/>
        </authorList>
    </citation>
    <scope>NUCLEOTIDE SEQUENCE [LARGE SCALE GENOMIC DNA]</scope>
    <source>
        <strain evidence="12">JA234</strain>
    </source>
</reference>
<evidence type="ECO:0000256" key="1">
    <source>
        <dbReference type="ARBA" id="ARBA00004821"/>
    </source>
</evidence>
<dbReference type="NCBIfam" id="NF010921">
    <property type="entry name" value="PRK14341.1"/>
    <property type="match status" value="1"/>
</dbReference>
<dbReference type="InterPro" id="IPR004143">
    <property type="entry name" value="BPL_LPL_catalytic"/>
</dbReference>